<sequence>MAGRGPAPKVPNRRARRDSESAPQPLLRFEHVEPPELSDFRLHDEEELVEYQ</sequence>
<evidence type="ECO:0000313" key="2">
    <source>
        <dbReference type="EMBL" id="SKA35791.1"/>
    </source>
</evidence>
<gene>
    <name evidence="2" type="ORF">SAMN02745673_04536</name>
</gene>
<dbReference type="Proteomes" id="UP000190637">
    <property type="component" value="Unassembled WGS sequence"/>
</dbReference>
<accession>A0A1T4T6D1</accession>
<reference evidence="2 3" key="1">
    <citation type="submission" date="2017-02" db="EMBL/GenBank/DDBJ databases">
        <authorList>
            <person name="Peterson S.W."/>
        </authorList>
    </citation>
    <scope>NUCLEOTIDE SEQUENCE [LARGE SCALE GENOMIC DNA]</scope>
    <source>
        <strain evidence="2 3">DSM 45154</strain>
    </source>
</reference>
<proteinExistence type="predicted"/>
<dbReference type="AlphaFoldDB" id="A0A1T4T6D1"/>
<dbReference type="RefSeq" id="WP_200813754.1">
    <property type="nucleotide sequence ID" value="NZ_FUWS01000015.1"/>
</dbReference>
<name>A0A1T4T6D1_9ACTN</name>
<feature type="compositionally biased region" description="Basic and acidic residues" evidence="1">
    <location>
        <begin position="28"/>
        <end position="44"/>
    </location>
</feature>
<feature type="region of interest" description="Disordered" evidence="1">
    <location>
        <begin position="1"/>
        <end position="52"/>
    </location>
</feature>
<organism evidence="2 3">
    <name type="scientific">Marinactinospora thermotolerans DSM 45154</name>
    <dbReference type="NCBI Taxonomy" id="1122192"/>
    <lineage>
        <taxon>Bacteria</taxon>
        <taxon>Bacillati</taxon>
        <taxon>Actinomycetota</taxon>
        <taxon>Actinomycetes</taxon>
        <taxon>Streptosporangiales</taxon>
        <taxon>Nocardiopsidaceae</taxon>
        <taxon>Marinactinospora</taxon>
    </lineage>
</organism>
<keyword evidence="3" id="KW-1185">Reference proteome</keyword>
<dbReference type="EMBL" id="FUWS01000015">
    <property type="protein sequence ID" value="SKA35791.1"/>
    <property type="molecule type" value="Genomic_DNA"/>
</dbReference>
<evidence type="ECO:0000313" key="3">
    <source>
        <dbReference type="Proteomes" id="UP000190637"/>
    </source>
</evidence>
<protein>
    <submittedName>
        <fullName evidence="2">Uncharacterized protein</fullName>
    </submittedName>
</protein>
<evidence type="ECO:0000256" key="1">
    <source>
        <dbReference type="SAM" id="MobiDB-lite"/>
    </source>
</evidence>